<dbReference type="Proteomes" id="UP000292781">
    <property type="component" value="Unassembled WGS sequence"/>
</dbReference>
<evidence type="ECO:0000256" key="1">
    <source>
        <dbReference type="ARBA" id="ARBA00005568"/>
    </source>
</evidence>
<dbReference type="SUPFAM" id="SSF51621">
    <property type="entry name" value="Phosphoenolpyruvate/pyruvate domain"/>
    <property type="match status" value="1"/>
</dbReference>
<dbReference type="Pfam" id="PF03328">
    <property type="entry name" value="HpcH_HpaI"/>
    <property type="match status" value="1"/>
</dbReference>
<evidence type="ECO:0000256" key="2">
    <source>
        <dbReference type="ARBA" id="ARBA00022723"/>
    </source>
</evidence>
<protein>
    <submittedName>
        <fullName evidence="5">2-dehydro-3-deoxyglucarate aldolase</fullName>
    </submittedName>
</protein>
<evidence type="ECO:0000259" key="4">
    <source>
        <dbReference type="Pfam" id="PF03328"/>
    </source>
</evidence>
<accession>A0A4Q9VWJ7</accession>
<proteinExistence type="inferred from homology"/>
<dbReference type="InterPro" id="IPR050251">
    <property type="entry name" value="HpcH-HpaI_aldolase"/>
</dbReference>
<evidence type="ECO:0000313" key="5">
    <source>
        <dbReference type="EMBL" id="TBW39475.1"/>
    </source>
</evidence>
<dbReference type="GO" id="GO:0016832">
    <property type="term" value="F:aldehyde-lyase activity"/>
    <property type="evidence" value="ECO:0007669"/>
    <property type="project" value="TreeGrafter"/>
</dbReference>
<dbReference type="AlphaFoldDB" id="A0A4Q9VWJ7"/>
<dbReference type="InterPro" id="IPR015813">
    <property type="entry name" value="Pyrv/PenolPyrv_kinase-like_dom"/>
</dbReference>
<dbReference type="GO" id="GO:0005737">
    <property type="term" value="C:cytoplasm"/>
    <property type="evidence" value="ECO:0007669"/>
    <property type="project" value="TreeGrafter"/>
</dbReference>
<dbReference type="PANTHER" id="PTHR30502:SF0">
    <property type="entry name" value="PHOSPHOENOLPYRUVATE CARBOXYLASE FAMILY PROTEIN"/>
    <property type="match status" value="1"/>
</dbReference>
<evidence type="ECO:0000256" key="3">
    <source>
        <dbReference type="ARBA" id="ARBA00023239"/>
    </source>
</evidence>
<name>A0A4Q9VWJ7_9HYPH</name>
<sequence>MPAPVNPFKKGLREGRRQIGLWSQIGSPTAIEMIAGSGFDFIGIDAEHGPSDLVTVYAQLQAIAAGGPSHPLVRLPSCDPVLVKQYLDIGVQTLVFPQVESAEQAAAIVASTRYPPKGVRGYCGAPRASGFGRIKDYPFTAEAEICIIVQPESMKAVDSLEAVAAIDGIDGFFFGPGDLSADMGLLHGATRPEVVEVLIAAARRIKATGKSAGTICGDEALTRRYIEAGFDIVAVGSDQGVLVRGADDLAAKFR</sequence>
<dbReference type="GO" id="GO:0046872">
    <property type="term" value="F:metal ion binding"/>
    <property type="evidence" value="ECO:0007669"/>
    <property type="project" value="UniProtKB-KW"/>
</dbReference>
<comment type="similarity">
    <text evidence="1">Belongs to the HpcH/HpaI aldolase family.</text>
</comment>
<comment type="caution">
    <text evidence="5">The sequence shown here is derived from an EMBL/GenBank/DDBJ whole genome shotgun (WGS) entry which is preliminary data.</text>
</comment>
<dbReference type="OrthoDB" id="9802624at2"/>
<gene>
    <name evidence="5" type="ORF">EYW49_06280</name>
</gene>
<dbReference type="EMBL" id="SJFN01000007">
    <property type="protein sequence ID" value="TBW39475.1"/>
    <property type="molecule type" value="Genomic_DNA"/>
</dbReference>
<dbReference type="Gene3D" id="3.20.20.60">
    <property type="entry name" value="Phosphoenolpyruvate-binding domains"/>
    <property type="match status" value="1"/>
</dbReference>
<evidence type="ECO:0000313" key="6">
    <source>
        <dbReference type="Proteomes" id="UP000292781"/>
    </source>
</evidence>
<keyword evidence="6" id="KW-1185">Reference proteome</keyword>
<feature type="domain" description="HpcH/HpaI aldolase/citrate lyase" evidence="4">
    <location>
        <begin position="18"/>
        <end position="243"/>
    </location>
</feature>
<dbReference type="RefSeq" id="WP_131307328.1">
    <property type="nucleotide sequence ID" value="NZ_SJFN01000007.1"/>
</dbReference>
<organism evidence="5 6">
    <name type="scientific">Siculibacillus lacustris</name>
    <dbReference type="NCBI Taxonomy" id="1549641"/>
    <lineage>
        <taxon>Bacteria</taxon>
        <taxon>Pseudomonadati</taxon>
        <taxon>Pseudomonadota</taxon>
        <taxon>Alphaproteobacteria</taxon>
        <taxon>Hyphomicrobiales</taxon>
        <taxon>Ancalomicrobiaceae</taxon>
        <taxon>Siculibacillus</taxon>
    </lineage>
</organism>
<dbReference type="PANTHER" id="PTHR30502">
    <property type="entry name" value="2-KETO-3-DEOXY-L-RHAMNONATE ALDOLASE"/>
    <property type="match status" value="1"/>
</dbReference>
<reference evidence="5 6" key="1">
    <citation type="submission" date="2019-02" db="EMBL/GenBank/DDBJ databases">
        <title>Siculibacillus lacustris gen. nov., sp. nov., a new rosette-forming bacterium isolated from a freshwater crater lake (Lake St. Ana, Romania).</title>
        <authorList>
            <person name="Felfoldi T."/>
            <person name="Marton Z."/>
            <person name="Szabo A."/>
            <person name="Mentes A."/>
            <person name="Boka K."/>
            <person name="Marialigeti K."/>
            <person name="Mathe I."/>
            <person name="Koncz M."/>
            <person name="Schumann P."/>
            <person name="Toth E."/>
        </authorList>
    </citation>
    <scope>NUCLEOTIDE SEQUENCE [LARGE SCALE GENOMIC DNA]</scope>
    <source>
        <strain evidence="5 6">SA-279</strain>
    </source>
</reference>
<dbReference type="InterPro" id="IPR005000">
    <property type="entry name" value="Aldolase/citrate-lyase_domain"/>
</dbReference>
<dbReference type="InterPro" id="IPR040442">
    <property type="entry name" value="Pyrv_kinase-like_dom_sf"/>
</dbReference>
<keyword evidence="2" id="KW-0479">Metal-binding</keyword>
<keyword evidence="3" id="KW-0456">Lyase</keyword>